<keyword evidence="5 9" id="KW-0560">Oxidoreductase</keyword>
<dbReference type="GO" id="GO:0005506">
    <property type="term" value="F:iron ion binding"/>
    <property type="evidence" value="ECO:0007669"/>
    <property type="project" value="InterPro"/>
</dbReference>
<evidence type="ECO:0000256" key="1">
    <source>
        <dbReference type="ARBA" id="ARBA00001971"/>
    </source>
</evidence>
<dbReference type="PRINTS" id="PR00385">
    <property type="entry name" value="P450"/>
</dbReference>
<keyword evidence="6 8" id="KW-0408">Iron</keyword>
<evidence type="ECO:0000256" key="4">
    <source>
        <dbReference type="ARBA" id="ARBA00022723"/>
    </source>
</evidence>
<evidence type="ECO:0008006" key="13">
    <source>
        <dbReference type="Google" id="ProtNLM"/>
    </source>
</evidence>
<keyword evidence="7 9" id="KW-0503">Monooxygenase</keyword>
<feature type="transmembrane region" description="Helical" evidence="10">
    <location>
        <begin position="7"/>
        <end position="24"/>
    </location>
</feature>
<dbReference type="InterPro" id="IPR002401">
    <property type="entry name" value="Cyt_P450_E_grp-I"/>
</dbReference>
<sequence length="481" mass="54854">MEVNVKLYKYGVAILLLVVGYPLWNIIYNLLFHPLREYPGPKLFVASTFTIYYYRVRGLGAKVVPALHEKYGPIVRISPNELSYIESQAWKDIFGHRTGGKPSFPKDPVQLGLNPPGSEGIIRSDDASHARQKRIFSHAFSDRALREQESMIRQYVEMLVKRLRMIAAAQDNSSSSKQAQANMVKLFNFTTFDIMGDLAFAEPLNMLRDGEYVPWVESIFATVKLISLSHAMRRFNLEPLFKMLLSKSINQKRKEHIRFANEKVDRRMVSKTDKPDIWSLVIKNAGKDVSKGEMYSNASTFMITGTETTATVLSGFTWLLCKNPEALQKLKDEIRGLGGRESLTIAKLQRLVYLNACLEEGLRMYPPVPVASMRLVPKGGAIICDKMVPEGVTVGIPHLAAYHSARNFIDPMKFLPERWLPDTERFKDDQKSVFQPFSFGPRSCLGKNLAYHEMRLIISSILFEFDISLVDNEDNWRDQKN</sequence>
<proteinExistence type="inferred from homology"/>
<keyword evidence="3 8" id="KW-0349">Heme</keyword>
<dbReference type="InterPro" id="IPR036396">
    <property type="entry name" value="Cyt_P450_sf"/>
</dbReference>
<dbReference type="STRING" id="60172.A0A1V6QWN1"/>
<evidence type="ECO:0000256" key="6">
    <source>
        <dbReference type="ARBA" id="ARBA00023004"/>
    </source>
</evidence>
<evidence type="ECO:0000256" key="9">
    <source>
        <dbReference type="RuleBase" id="RU000461"/>
    </source>
</evidence>
<evidence type="ECO:0000256" key="7">
    <source>
        <dbReference type="ARBA" id="ARBA00023033"/>
    </source>
</evidence>
<dbReference type="GO" id="GO:0020037">
    <property type="term" value="F:heme binding"/>
    <property type="evidence" value="ECO:0007669"/>
    <property type="project" value="InterPro"/>
</dbReference>
<reference evidence="12" key="1">
    <citation type="journal article" date="2017" name="Nat. Microbiol.">
        <title>Global analysis of biosynthetic gene clusters reveals vast potential of secondary metabolite production in Penicillium species.</title>
        <authorList>
            <person name="Nielsen J.C."/>
            <person name="Grijseels S."/>
            <person name="Prigent S."/>
            <person name="Ji B."/>
            <person name="Dainat J."/>
            <person name="Nielsen K.F."/>
            <person name="Frisvad J.C."/>
            <person name="Workman M."/>
            <person name="Nielsen J."/>
        </authorList>
    </citation>
    <scope>NUCLEOTIDE SEQUENCE [LARGE SCALE GENOMIC DNA]</scope>
    <source>
        <strain evidence="12">IBT 29525</strain>
    </source>
</reference>
<dbReference type="PROSITE" id="PS00086">
    <property type="entry name" value="CYTOCHROME_P450"/>
    <property type="match status" value="1"/>
</dbReference>
<dbReference type="InterPro" id="IPR001128">
    <property type="entry name" value="Cyt_P450"/>
</dbReference>
<comment type="similarity">
    <text evidence="2 9">Belongs to the cytochrome P450 family.</text>
</comment>
<dbReference type="InterPro" id="IPR017972">
    <property type="entry name" value="Cyt_P450_CS"/>
</dbReference>
<keyword evidence="10" id="KW-0472">Membrane</keyword>
<dbReference type="GO" id="GO:0004497">
    <property type="term" value="F:monooxygenase activity"/>
    <property type="evidence" value="ECO:0007669"/>
    <property type="project" value="UniProtKB-KW"/>
</dbReference>
<comment type="caution">
    <text evidence="11">The sequence shown here is derived from an EMBL/GenBank/DDBJ whole genome shotgun (WGS) entry which is preliminary data.</text>
</comment>
<protein>
    <recommendedName>
        <fullName evidence="13">Cytochrome P450</fullName>
    </recommendedName>
</protein>
<evidence type="ECO:0000313" key="11">
    <source>
        <dbReference type="EMBL" id="OQD93604.1"/>
    </source>
</evidence>
<keyword evidence="4 8" id="KW-0479">Metal-binding</keyword>
<dbReference type="Gene3D" id="1.10.630.10">
    <property type="entry name" value="Cytochrome P450"/>
    <property type="match status" value="1"/>
</dbReference>
<dbReference type="Pfam" id="PF00067">
    <property type="entry name" value="p450"/>
    <property type="match status" value="1"/>
</dbReference>
<evidence type="ECO:0000256" key="5">
    <source>
        <dbReference type="ARBA" id="ARBA00023002"/>
    </source>
</evidence>
<accession>A0A1V6QWN1</accession>
<dbReference type="SUPFAM" id="SSF48264">
    <property type="entry name" value="Cytochrome P450"/>
    <property type="match status" value="1"/>
</dbReference>
<dbReference type="InterPro" id="IPR050121">
    <property type="entry name" value="Cytochrome_P450_monoxygenase"/>
</dbReference>
<feature type="binding site" description="axial binding residue" evidence="8">
    <location>
        <position position="444"/>
    </location>
    <ligand>
        <name>heme</name>
        <dbReference type="ChEBI" id="CHEBI:30413"/>
    </ligand>
    <ligandPart>
        <name>Fe</name>
        <dbReference type="ChEBI" id="CHEBI:18248"/>
    </ligandPart>
</feature>
<keyword evidence="12" id="KW-1185">Reference proteome</keyword>
<evidence type="ECO:0000313" key="12">
    <source>
        <dbReference type="Proteomes" id="UP000191612"/>
    </source>
</evidence>
<name>A0A1V6QWN1_9EURO</name>
<dbReference type="Proteomes" id="UP000191612">
    <property type="component" value="Unassembled WGS sequence"/>
</dbReference>
<evidence type="ECO:0000256" key="2">
    <source>
        <dbReference type="ARBA" id="ARBA00010617"/>
    </source>
</evidence>
<evidence type="ECO:0000256" key="10">
    <source>
        <dbReference type="SAM" id="Phobius"/>
    </source>
</evidence>
<keyword evidence="10" id="KW-1133">Transmembrane helix</keyword>
<gene>
    <name evidence="11" type="ORF">PENSOL_c031G01770</name>
</gene>
<comment type="cofactor">
    <cofactor evidence="1 8">
        <name>heme</name>
        <dbReference type="ChEBI" id="CHEBI:30413"/>
    </cofactor>
</comment>
<dbReference type="GO" id="GO:0043386">
    <property type="term" value="P:mycotoxin biosynthetic process"/>
    <property type="evidence" value="ECO:0007669"/>
    <property type="project" value="UniProtKB-ARBA"/>
</dbReference>
<organism evidence="11 12">
    <name type="scientific">Penicillium solitum</name>
    <dbReference type="NCBI Taxonomy" id="60172"/>
    <lineage>
        <taxon>Eukaryota</taxon>
        <taxon>Fungi</taxon>
        <taxon>Dikarya</taxon>
        <taxon>Ascomycota</taxon>
        <taxon>Pezizomycotina</taxon>
        <taxon>Eurotiomycetes</taxon>
        <taxon>Eurotiomycetidae</taxon>
        <taxon>Eurotiales</taxon>
        <taxon>Aspergillaceae</taxon>
        <taxon>Penicillium</taxon>
    </lineage>
</organism>
<dbReference type="PANTHER" id="PTHR24305:SF210">
    <property type="entry name" value="CYTOCHROME P450 MONOOXYGENASE ASQL-RELATED"/>
    <property type="match status" value="1"/>
</dbReference>
<dbReference type="PRINTS" id="PR00463">
    <property type="entry name" value="EP450I"/>
</dbReference>
<evidence type="ECO:0000256" key="8">
    <source>
        <dbReference type="PIRSR" id="PIRSR602401-1"/>
    </source>
</evidence>
<keyword evidence="10" id="KW-0812">Transmembrane</keyword>
<evidence type="ECO:0000256" key="3">
    <source>
        <dbReference type="ARBA" id="ARBA00022617"/>
    </source>
</evidence>
<dbReference type="AlphaFoldDB" id="A0A1V6QWN1"/>
<dbReference type="CDD" id="cd11058">
    <property type="entry name" value="CYP60B-like"/>
    <property type="match status" value="1"/>
</dbReference>
<dbReference type="EMBL" id="MDYO01000031">
    <property type="protein sequence ID" value="OQD93604.1"/>
    <property type="molecule type" value="Genomic_DNA"/>
</dbReference>
<dbReference type="PANTHER" id="PTHR24305">
    <property type="entry name" value="CYTOCHROME P450"/>
    <property type="match status" value="1"/>
</dbReference>
<dbReference type="GO" id="GO:0016705">
    <property type="term" value="F:oxidoreductase activity, acting on paired donors, with incorporation or reduction of molecular oxygen"/>
    <property type="evidence" value="ECO:0007669"/>
    <property type="project" value="InterPro"/>
</dbReference>